<keyword evidence="3" id="KW-1185">Reference proteome</keyword>
<evidence type="ECO:0000256" key="1">
    <source>
        <dbReference type="SAM" id="SignalP"/>
    </source>
</evidence>
<sequence>MLSCRILISLILAFGLFSLLGVEGWVAPVANLSPRCLVYTAVARTFYEATSELVCFIDILEHGILLGVLWVFFTLREEALTAKSRLTRSPREGRASSVTNNGLRVRVISCQGTTAKSLPFSSPQGSWFD</sequence>
<protein>
    <recommendedName>
        <fullName evidence="4">G-protein coupled receptors family 1 profile domain-containing protein</fullName>
    </recommendedName>
</protein>
<dbReference type="Proteomes" id="UP000762676">
    <property type="component" value="Unassembled WGS sequence"/>
</dbReference>
<dbReference type="AlphaFoldDB" id="A0AAV4F9Q3"/>
<evidence type="ECO:0000313" key="3">
    <source>
        <dbReference type="Proteomes" id="UP000762676"/>
    </source>
</evidence>
<dbReference type="EMBL" id="BMAT01004154">
    <property type="protein sequence ID" value="GFR69408.1"/>
    <property type="molecule type" value="Genomic_DNA"/>
</dbReference>
<keyword evidence="1" id="KW-0732">Signal</keyword>
<accession>A0AAV4F9Q3</accession>
<gene>
    <name evidence="2" type="ORF">ElyMa_002049300</name>
</gene>
<name>A0AAV4F9Q3_9GAST</name>
<feature type="signal peptide" evidence="1">
    <location>
        <begin position="1"/>
        <end position="24"/>
    </location>
</feature>
<evidence type="ECO:0008006" key="4">
    <source>
        <dbReference type="Google" id="ProtNLM"/>
    </source>
</evidence>
<reference evidence="2 3" key="1">
    <citation type="journal article" date="2021" name="Elife">
        <title>Chloroplast acquisition without the gene transfer in kleptoplastic sea slugs, Plakobranchus ocellatus.</title>
        <authorList>
            <person name="Maeda T."/>
            <person name="Takahashi S."/>
            <person name="Yoshida T."/>
            <person name="Shimamura S."/>
            <person name="Takaki Y."/>
            <person name="Nagai Y."/>
            <person name="Toyoda A."/>
            <person name="Suzuki Y."/>
            <person name="Arimoto A."/>
            <person name="Ishii H."/>
            <person name="Satoh N."/>
            <person name="Nishiyama T."/>
            <person name="Hasebe M."/>
            <person name="Maruyama T."/>
            <person name="Minagawa J."/>
            <person name="Obokata J."/>
            <person name="Shigenobu S."/>
        </authorList>
    </citation>
    <scope>NUCLEOTIDE SEQUENCE [LARGE SCALE GENOMIC DNA]</scope>
</reference>
<feature type="chain" id="PRO_5043887272" description="G-protein coupled receptors family 1 profile domain-containing protein" evidence="1">
    <location>
        <begin position="25"/>
        <end position="129"/>
    </location>
</feature>
<organism evidence="2 3">
    <name type="scientific">Elysia marginata</name>
    <dbReference type="NCBI Taxonomy" id="1093978"/>
    <lineage>
        <taxon>Eukaryota</taxon>
        <taxon>Metazoa</taxon>
        <taxon>Spiralia</taxon>
        <taxon>Lophotrochozoa</taxon>
        <taxon>Mollusca</taxon>
        <taxon>Gastropoda</taxon>
        <taxon>Heterobranchia</taxon>
        <taxon>Euthyneura</taxon>
        <taxon>Panpulmonata</taxon>
        <taxon>Sacoglossa</taxon>
        <taxon>Placobranchoidea</taxon>
        <taxon>Plakobranchidae</taxon>
        <taxon>Elysia</taxon>
    </lineage>
</organism>
<comment type="caution">
    <text evidence="2">The sequence shown here is derived from an EMBL/GenBank/DDBJ whole genome shotgun (WGS) entry which is preliminary data.</text>
</comment>
<proteinExistence type="predicted"/>
<evidence type="ECO:0000313" key="2">
    <source>
        <dbReference type="EMBL" id="GFR69408.1"/>
    </source>
</evidence>